<keyword evidence="7 12" id="KW-1133">Transmembrane helix</keyword>
<comment type="catalytic activity">
    <reaction evidence="12">
        <text>an acyl-CoA + malonyl-CoA + H(+) = a 3-oxoacyl-CoA + CO2 + CoA</text>
        <dbReference type="Rhea" id="RHEA:50252"/>
        <dbReference type="ChEBI" id="CHEBI:15378"/>
        <dbReference type="ChEBI" id="CHEBI:16526"/>
        <dbReference type="ChEBI" id="CHEBI:57287"/>
        <dbReference type="ChEBI" id="CHEBI:57384"/>
        <dbReference type="ChEBI" id="CHEBI:58342"/>
        <dbReference type="ChEBI" id="CHEBI:90726"/>
    </reaction>
    <physiologicalReaction direction="left-to-right" evidence="12">
        <dbReference type="Rhea" id="RHEA:50253"/>
    </physiologicalReaction>
</comment>
<dbReference type="EMBL" id="QSBY01000007">
    <property type="protein sequence ID" value="RHW71247.1"/>
    <property type="molecule type" value="Genomic_DNA"/>
</dbReference>
<evidence type="ECO:0000256" key="2">
    <source>
        <dbReference type="ARBA" id="ARBA00007263"/>
    </source>
</evidence>
<dbReference type="PANTHER" id="PTHR11157">
    <property type="entry name" value="FATTY ACID ACYL TRANSFERASE-RELATED"/>
    <property type="match status" value="1"/>
</dbReference>
<keyword evidence="6 12" id="KW-0276">Fatty acid metabolism</keyword>
<dbReference type="AlphaFoldDB" id="A0A3L6L7L9"/>
<protein>
    <recommendedName>
        <fullName evidence="11 12">Elongation of fatty acids protein</fullName>
        <ecNumber evidence="12">2.3.1.-</ecNumber>
    </recommendedName>
</protein>
<evidence type="ECO:0000313" key="13">
    <source>
        <dbReference type="EMBL" id="RHW71247.1"/>
    </source>
</evidence>
<evidence type="ECO:0000256" key="7">
    <source>
        <dbReference type="ARBA" id="ARBA00022989"/>
    </source>
</evidence>
<evidence type="ECO:0000256" key="3">
    <source>
        <dbReference type="ARBA" id="ARBA00022516"/>
    </source>
</evidence>
<evidence type="ECO:0000256" key="9">
    <source>
        <dbReference type="ARBA" id="ARBA00023136"/>
    </source>
</evidence>
<dbReference type="GO" id="GO:0019367">
    <property type="term" value="P:fatty acid elongation, saturated fatty acid"/>
    <property type="evidence" value="ECO:0007669"/>
    <property type="project" value="TreeGrafter"/>
</dbReference>
<sequence>MFPYVTDYSGFAIRKWMIDNVDVAGFLCLLYLGLVWKGPGVVKSLREKNLINATLLQGVFIMWNLFLSTFSVIGMIVVVPAAIAHISNKGLVPALCERDVNMIYDSPVGFWVGVFALSKIPELFDTVLLVLQGKQPPFLHWYHHTTVLIFSWQSYCEGSSTIFVFVAMNLTVHAVMYFYFAMCASGLKAIMRTIAPVITIMQILQMIVGSAVTMYSAYVLYNPQPDGPQTCNVTKASARMGVVMYLSYLYLFAALFVESYLKPKKRTEKSK</sequence>
<accession>A0A3L6L7L9</accession>
<keyword evidence="10 12" id="KW-0275">Fatty acid biosynthesis</keyword>
<name>A0A3L6L7L9_9TRYP</name>
<reference evidence="13" key="1">
    <citation type="submission" date="2018-09" db="EMBL/GenBank/DDBJ databases">
        <title>whole genome sequence of T. equiperdum IVM-t1 strain.</title>
        <authorList>
            <person name="Suganuma K."/>
        </authorList>
    </citation>
    <scope>NUCLEOTIDE SEQUENCE [LARGE SCALE GENOMIC DNA]</scope>
    <source>
        <strain evidence="13">IVM-t1</strain>
    </source>
</reference>
<evidence type="ECO:0000256" key="11">
    <source>
        <dbReference type="ARBA" id="ARBA00044291"/>
    </source>
</evidence>
<dbReference type="InterPro" id="IPR002076">
    <property type="entry name" value="ELO_fam"/>
</dbReference>
<keyword evidence="5 12" id="KW-0812">Transmembrane</keyword>
<dbReference type="EC" id="2.3.1.-" evidence="12"/>
<feature type="transmembrane region" description="Helical" evidence="12">
    <location>
        <begin position="20"/>
        <end position="38"/>
    </location>
</feature>
<keyword evidence="8 12" id="KW-0443">Lipid metabolism</keyword>
<dbReference type="GO" id="GO:0030148">
    <property type="term" value="P:sphingolipid biosynthetic process"/>
    <property type="evidence" value="ECO:0007669"/>
    <property type="project" value="TreeGrafter"/>
</dbReference>
<gene>
    <name evidence="13" type="ORF">DPX39_070051900</name>
</gene>
<keyword evidence="4 12" id="KW-0808">Transferase</keyword>
<evidence type="ECO:0000256" key="4">
    <source>
        <dbReference type="ARBA" id="ARBA00022679"/>
    </source>
</evidence>
<evidence type="ECO:0000256" key="12">
    <source>
        <dbReference type="RuleBase" id="RU361115"/>
    </source>
</evidence>
<evidence type="ECO:0000256" key="5">
    <source>
        <dbReference type="ARBA" id="ARBA00022692"/>
    </source>
</evidence>
<evidence type="ECO:0000256" key="1">
    <source>
        <dbReference type="ARBA" id="ARBA00004141"/>
    </source>
</evidence>
<feature type="transmembrane region" description="Helical" evidence="12">
    <location>
        <begin position="59"/>
        <end position="83"/>
    </location>
</feature>
<dbReference type="GO" id="GO:0034625">
    <property type="term" value="P:fatty acid elongation, monounsaturated fatty acid"/>
    <property type="evidence" value="ECO:0007669"/>
    <property type="project" value="TreeGrafter"/>
</dbReference>
<dbReference type="Proteomes" id="UP000266743">
    <property type="component" value="Chromosome 7"/>
</dbReference>
<comment type="caution">
    <text evidence="13">The sequence shown here is derived from an EMBL/GenBank/DDBJ whole genome shotgun (WGS) entry which is preliminary data.</text>
</comment>
<dbReference type="GO" id="GO:0042761">
    <property type="term" value="P:very long-chain fatty acid biosynthetic process"/>
    <property type="evidence" value="ECO:0007669"/>
    <property type="project" value="TreeGrafter"/>
</dbReference>
<feature type="transmembrane region" description="Helical" evidence="12">
    <location>
        <begin position="161"/>
        <end position="182"/>
    </location>
</feature>
<keyword evidence="9 12" id="KW-0472">Membrane</keyword>
<dbReference type="GO" id="GO:0034626">
    <property type="term" value="P:fatty acid elongation, polyunsaturated fatty acid"/>
    <property type="evidence" value="ECO:0007669"/>
    <property type="project" value="TreeGrafter"/>
</dbReference>
<evidence type="ECO:0000256" key="10">
    <source>
        <dbReference type="ARBA" id="ARBA00023160"/>
    </source>
</evidence>
<evidence type="ECO:0000256" key="6">
    <source>
        <dbReference type="ARBA" id="ARBA00022832"/>
    </source>
</evidence>
<organism evidence="13">
    <name type="scientific">Trypanosoma brucei equiperdum</name>
    <dbReference type="NCBI Taxonomy" id="630700"/>
    <lineage>
        <taxon>Eukaryota</taxon>
        <taxon>Discoba</taxon>
        <taxon>Euglenozoa</taxon>
        <taxon>Kinetoplastea</taxon>
        <taxon>Metakinetoplastina</taxon>
        <taxon>Trypanosomatida</taxon>
        <taxon>Trypanosomatidae</taxon>
        <taxon>Trypanosoma</taxon>
    </lineage>
</organism>
<dbReference type="GO" id="GO:0009922">
    <property type="term" value="F:fatty acid elongase activity"/>
    <property type="evidence" value="ECO:0007669"/>
    <property type="project" value="InterPro"/>
</dbReference>
<keyword evidence="3 12" id="KW-0444">Lipid biosynthesis</keyword>
<comment type="subcellular location">
    <subcellularLocation>
        <location evidence="1">Membrane</location>
        <topology evidence="1">Multi-pass membrane protein</topology>
    </subcellularLocation>
</comment>
<comment type="similarity">
    <text evidence="2 12">Belongs to the ELO family.</text>
</comment>
<evidence type="ECO:0000256" key="8">
    <source>
        <dbReference type="ARBA" id="ARBA00023098"/>
    </source>
</evidence>
<proteinExistence type="inferred from homology"/>
<feature type="transmembrane region" description="Helical" evidence="12">
    <location>
        <begin position="194"/>
        <end position="221"/>
    </location>
</feature>
<dbReference type="Pfam" id="PF01151">
    <property type="entry name" value="ELO"/>
    <property type="match status" value="1"/>
</dbReference>
<dbReference type="PANTHER" id="PTHR11157:SF161">
    <property type="entry name" value="ELONGATION OF FATTY ACIDS PROTEIN"/>
    <property type="match status" value="1"/>
</dbReference>
<feature type="transmembrane region" description="Helical" evidence="12">
    <location>
        <begin position="241"/>
        <end position="261"/>
    </location>
</feature>
<dbReference type="GO" id="GO:0005789">
    <property type="term" value="C:endoplasmic reticulum membrane"/>
    <property type="evidence" value="ECO:0007669"/>
    <property type="project" value="TreeGrafter"/>
</dbReference>